<sequence>MRSLLGLIVGAVAGWTVGVLPWLVDGGRLQVSSAWSSIEPDETPWVALPFGEYALGLLIVSGGIGGAAGVVIPRLLRIGHHTGAIGALAGFAGALAQTWDVVGPFREETDAAVLLVVVLVAAAVTAPVLGVLAGLGIASGRRWSQVAGGTVVAAMVGSWTAPLVLAVGLDGLVHRAHWLLAPALAVVLARAGVRPVWHLLGWVVPVVVVTFAQPFFTALSYAAVYGSSGMGSGAGLRELIDSTFDVFTAASHPSAYLLAPPAVAVAAALVWSIAQTLSGRDHSGPDPVSERG</sequence>
<keyword evidence="3" id="KW-1185">Reference proteome</keyword>
<gene>
    <name evidence="2" type="ORF">D4739_04055</name>
</gene>
<proteinExistence type="predicted"/>
<evidence type="ECO:0000313" key="3">
    <source>
        <dbReference type="Proteomes" id="UP000276542"/>
    </source>
</evidence>
<feature type="transmembrane region" description="Helical" evidence="1">
    <location>
        <begin position="200"/>
        <end position="224"/>
    </location>
</feature>
<feature type="transmembrane region" description="Helical" evidence="1">
    <location>
        <begin position="111"/>
        <end position="135"/>
    </location>
</feature>
<feature type="transmembrane region" description="Helical" evidence="1">
    <location>
        <begin position="78"/>
        <end position="99"/>
    </location>
</feature>
<dbReference type="OrthoDB" id="4866889at2"/>
<comment type="caution">
    <text evidence="2">The sequence shown here is derived from an EMBL/GenBank/DDBJ whole genome shotgun (WGS) entry which is preliminary data.</text>
</comment>
<feature type="transmembrane region" description="Helical" evidence="1">
    <location>
        <begin position="175"/>
        <end position="193"/>
    </location>
</feature>
<protein>
    <submittedName>
        <fullName evidence="2">Uncharacterized protein</fullName>
    </submittedName>
</protein>
<keyword evidence="1" id="KW-0812">Transmembrane</keyword>
<feature type="transmembrane region" description="Helical" evidence="1">
    <location>
        <begin position="50"/>
        <end position="71"/>
    </location>
</feature>
<feature type="transmembrane region" description="Helical" evidence="1">
    <location>
        <begin position="255"/>
        <end position="274"/>
    </location>
</feature>
<dbReference type="RefSeq" id="WP_120059373.1">
    <property type="nucleotide sequence ID" value="NZ_QYRP01000002.1"/>
</dbReference>
<keyword evidence="1" id="KW-0472">Membrane</keyword>
<dbReference type="Proteomes" id="UP000276542">
    <property type="component" value="Unassembled WGS sequence"/>
</dbReference>
<dbReference type="AlphaFoldDB" id="A0A3A5HBQ1"/>
<evidence type="ECO:0000256" key="1">
    <source>
        <dbReference type="SAM" id="Phobius"/>
    </source>
</evidence>
<accession>A0A3A5HBQ1</accession>
<keyword evidence="1" id="KW-1133">Transmembrane helix</keyword>
<organism evidence="2 3">
    <name type="scientific">Nocardioides cavernaquae</name>
    <dbReference type="NCBI Taxonomy" id="2321396"/>
    <lineage>
        <taxon>Bacteria</taxon>
        <taxon>Bacillati</taxon>
        <taxon>Actinomycetota</taxon>
        <taxon>Actinomycetes</taxon>
        <taxon>Propionibacteriales</taxon>
        <taxon>Nocardioidaceae</taxon>
        <taxon>Nocardioides</taxon>
    </lineage>
</organism>
<dbReference type="EMBL" id="QYRP01000002">
    <property type="protein sequence ID" value="RJS45474.1"/>
    <property type="molecule type" value="Genomic_DNA"/>
</dbReference>
<feature type="transmembrane region" description="Helical" evidence="1">
    <location>
        <begin position="147"/>
        <end position="169"/>
    </location>
</feature>
<name>A0A3A5HBQ1_9ACTN</name>
<evidence type="ECO:0000313" key="2">
    <source>
        <dbReference type="EMBL" id="RJS45474.1"/>
    </source>
</evidence>
<reference evidence="3" key="1">
    <citation type="submission" date="2018-09" db="EMBL/GenBank/DDBJ databases">
        <authorList>
            <person name="Zhu H."/>
        </authorList>
    </citation>
    <scope>NUCLEOTIDE SEQUENCE [LARGE SCALE GENOMIC DNA]</scope>
    <source>
        <strain evidence="3">K1W22B-1</strain>
    </source>
</reference>